<dbReference type="Gene3D" id="1.50.10.130">
    <property type="entry name" value="Terpene synthase, N-terminal domain"/>
    <property type="match status" value="1"/>
</dbReference>
<dbReference type="AlphaFoldDB" id="W1P0Y6"/>
<dbReference type="EMBL" id="KI394758">
    <property type="protein sequence ID" value="ERN01598.1"/>
    <property type="molecule type" value="Genomic_DNA"/>
</dbReference>
<dbReference type="SUPFAM" id="SSF48576">
    <property type="entry name" value="Terpenoid synthases"/>
    <property type="match status" value="1"/>
</dbReference>
<organism evidence="3 4">
    <name type="scientific">Amborella trichopoda</name>
    <dbReference type="NCBI Taxonomy" id="13333"/>
    <lineage>
        <taxon>Eukaryota</taxon>
        <taxon>Viridiplantae</taxon>
        <taxon>Streptophyta</taxon>
        <taxon>Embryophyta</taxon>
        <taxon>Tracheophyta</taxon>
        <taxon>Spermatophyta</taxon>
        <taxon>Magnoliopsida</taxon>
        <taxon>Amborellales</taxon>
        <taxon>Amborellaceae</taxon>
        <taxon>Amborella</taxon>
    </lineage>
</organism>
<evidence type="ECO:0000313" key="3">
    <source>
        <dbReference type="EMBL" id="ERN01598.1"/>
    </source>
</evidence>
<dbReference type="PANTHER" id="PTHR31225">
    <property type="entry name" value="OS04G0344100 PROTEIN-RELATED"/>
    <property type="match status" value="1"/>
</dbReference>
<dbReference type="Pfam" id="PF03936">
    <property type="entry name" value="Terpene_synth_C"/>
    <property type="match status" value="1"/>
</dbReference>
<dbReference type="Gramene" id="ERN01598">
    <property type="protein sequence ID" value="ERN01598"/>
    <property type="gene ID" value="AMTR_s00352p00011630"/>
</dbReference>
<dbReference type="GO" id="GO:0010333">
    <property type="term" value="F:terpene synthase activity"/>
    <property type="evidence" value="ECO:0007669"/>
    <property type="project" value="InterPro"/>
</dbReference>
<evidence type="ECO:0000259" key="2">
    <source>
        <dbReference type="Pfam" id="PF03936"/>
    </source>
</evidence>
<name>W1P0Y6_AMBTC</name>
<gene>
    <name evidence="3" type="ORF">AMTR_s00352p00011630</name>
</gene>
<evidence type="ECO:0000256" key="1">
    <source>
        <dbReference type="ARBA" id="ARBA00022723"/>
    </source>
</evidence>
<protein>
    <recommendedName>
        <fullName evidence="2">Terpene synthase metal-binding domain-containing protein</fullName>
    </recommendedName>
</protein>
<dbReference type="HOGENOM" id="CLU_1436256_0_0_1"/>
<accession>W1P0Y6</accession>
<proteinExistence type="predicted"/>
<dbReference type="InterPro" id="IPR050148">
    <property type="entry name" value="Terpene_synthase-like"/>
</dbReference>
<dbReference type="InterPro" id="IPR008930">
    <property type="entry name" value="Terpenoid_cyclase/PrenylTrfase"/>
</dbReference>
<keyword evidence="4" id="KW-1185">Reference proteome</keyword>
<sequence>MDFIVKEIKEEIAAYIEGDSGKFIPKKLKAVDTIQRLGLERFFREEIEFSLAYPRQYPLSRLESRSILEQLWPGDERNHKYLELARLDLNSLQKLYAEEIQEVVSWLEDVGFMKIEFARHRVVKSYFTVAAGIYEPEYKTFRVEYTKFGTMAALLDDIYDLKSNCPEDLRLLTKAIHRKIFILTLWLYS</sequence>
<dbReference type="SUPFAM" id="SSF48239">
    <property type="entry name" value="Terpenoid cyclases/Protein prenyltransferases"/>
    <property type="match status" value="1"/>
</dbReference>
<dbReference type="InterPro" id="IPR008949">
    <property type="entry name" value="Isoprenoid_synthase_dom_sf"/>
</dbReference>
<dbReference type="InterPro" id="IPR036965">
    <property type="entry name" value="Terpene_synth_N_sf"/>
</dbReference>
<dbReference type="GO" id="GO:0000287">
    <property type="term" value="F:magnesium ion binding"/>
    <property type="evidence" value="ECO:0007669"/>
    <property type="project" value="InterPro"/>
</dbReference>
<keyword evidence="1" id="KW-0479">Metal-binding</keyword>
<dbReference type="InterPro" id="IPR005630">
    <property type="entry name" value="Terpene_synthase_metal-bd"/>
</dbReference>
<dbReference type="OMA" id="WPGDERN"/>
<feature type="domain" description="Terpene synthase metal-binding" evidence="2">
    <location>
        <begin position="109"/>
        <end position="178"/>
    </location>
</feature>
<evidence type="ECO:0000313" key="4">
    <source>
        <dbReference type="Proteomes" id="UP000017836"/>
    </source>
</evidence>
<dbReference type="Proteomes" id="UP000017836">
    <property type="component" value="Unassembled WGS sequence"/>
</dbReference>
<reference evidence="4" key="1">
    <citation type="journal article" date="2013" name="Science">
        <title>The Amborella genome and the evolution of flowering plants.</title>
        <authorList>
            <consortium name="Amborella Genome Project"/>
        </authorList>
    </citation>
    <scope>NUCLEOTIDE SEQUENCE [LARGE SCALE GENOMIC DNA]</scope>
</reference>
<dbReference type="GO" id="GO:0016114">
    <property type="term" value="P:terpenoid biosynthetic process"/>
    <property type="evidence" value="ECO:0007669"/>
    <property type="project" value="InterPro"/>
</dbReference>
<dbReference type="Gene3D" id="1.10.600.10">
    <property type="entry name" value="Farnesyl Diphosphate Synthase"/>
    <property type="match status" value="1"/>
</dbReference>